<dbReference type="STRING" id="573729.G2QQ43"/>
<dbReference type="AlphaFoldDB" id="G2QQ43"/>
<evidence type="ECO:0000259" key="8">
    <source>
        <dbReference type="SMART" id="SM00415"/>
    </source>
</evidence>
<proteinExistence type="inferred from homology"/>
<dbReference type="InParanoid" id="G2QQ43"/>
<dbReference type="VEuPathDB" id="FungiDB:MYCTH_2312138"/>
<reference evidence="9 10" key="1">
    <citation type="journal article" date="2011" name="Nat. Biotechnol.">
        <title>Comparative genomic analysis of the thermophilic biomass-degrading fungi Myceliophthora thermophila and Thielavia terrestris.</title>
        <authorList>
            <person name="Berka R.M."/>
            <person name="Grigoriev I.V."/>
            <person name="Otillar R."/>
            <person name="Salamov A."/>
            <person name="Grimwood J."/>
            <person name="Reid I."/>
            <person name="Ishmael N."/>
            <person name="John T."/>
            <person name="Darmond C."/>
            <person name="Moisan M.-C."/>
            <person name="Henrissat B."/>
            <person name="Coutinho P.M."/>
            <person name="Lombard V."/>
            <person name="Natvig D.O."/>
            <person name="Lindquist E."/>
            <person name="Schmutz J."/>
            <person name="Lucas S."/>
            <person name="Harris P."/>
            <person name="Powlowski J."/>
            <person name="Bellemare A."/>
            <person name="Taylor D."/>
            <person name="Butler G."/>
            <person name="de Vries R.P."/>
            <person name="Allijn I.E."/>
            <person name="van den Brink J."/>
            <person name="Ushinsky S."/>
            <person name="Storms R."/>
            <person name="Powell A.J."/>
            <person name="Paulsen I.T."/>
            <person name="Elbourne L.D.H."/>
            <person name="Baker S.E."/>
            <person name="Magnuson J."/>
            <person name="LaBoissiere S."/>
            <person name="Clutterbuck A.J."/>
            <person name="Martinez D."/>
            <person name="Wogulis M."/>
            <person name="de Leon A.L."/>
            <person name="Rey M.W."/>
            <person name="Tsang A."/>
        </authorList>
    </citation>
    <scope>NUCLEOTIDE SEQUENCE [LARGE SCALE GENOMIC DNA]</scope>
    <source>
        <strain evidence="10">ATCC 42464 / BCRC 31852 / DSM 1799</strain>
    </source>
</reference>
<dbReference type="GeneID" id="11507314"/>
<evidence type="ECO:0000256" key="7">
    <source>
        <dbReference type="SAM" id="MobiDB-lite"/>
    </source>
</evidence>
<protein>
    <recommendedName>
        <fullName evidence="8">HSF-type DNA-binding domain-containing protein</fullName>
    </recommendedName>
</protein>
<keyword evidence="3" id="KW-0238">DNA-binding</keyword>
<dbReference type="KEGG" id="mtm:MYCTH_2312138"/>
<keyword evidence="10" id="KW-1185">Reference proteome</keyword>
<keyword evidence="5" id="KW-0539">Nucleus</keyword>
<feature type="compositionally biased region" description="Polar residues" evidence="7">
    <location>
        <begin position="8"/>
        <end position="22"/>
    </location>
</feature>
<dbReference type="OrthoDB" id="5241522at2759"/>
<evidence type="ECO:0000256" key="5">
    <source>
        <dbReference type="ARBA" id="ARBA00023242"/>
    </source>
</evidence>
<dbReference type="FunFam" id="1.10.10.10:FF:000027">
    <property type="entry name" value="Heat shock transcription factor 1"/>
    <property type="match status" value="1"/>
</dbReference>
<evidence type="ECO:0000256" key="4">
    <source>
        <dbReference type="ARBA" id="ARBA00023163"/>
    </source>
</evidence>
<feature type="compositionally biased region" description="Polar residues" evidence="7">
    <location>
        <begin position="47"/>
        <end position="60"/>
    </location>
</feature>
<keyword evidence="2" id="KW-0805">Transcription regulation</keyword>
<name>G2QQ43_THET4</name>
<dbReference type="InterPro" id="IPR036388">
    <property type="entry name" value="WH-like_DNA-bd_sf"/>
</dbReference>
<dbReference type="EMBL" id="CP003008">
    <property type="protein sequence ID" value="AEO61706.1"/>
    <property type="molecule type" value="Genomic_DNA"/>
</dbReference>
<dbReference type="PRINTS" id="PR00056">
    <property type="entry name" value="HSFDOMAIN"/>
</dbReference>
<comment type="similarity">
    <text evidence="6">Belongs to the HSF family.</text>
</comment>
<evidence type="ECO:0000256" key="2">
    <source>
        <dbReference type="ARBA" id="ARBA00023015"/>
    </source>
</evidence>
<dbReference type="PANTHER" id="PTHR10015">
    <property type="entry name" value="HEAT SHOCK TRANSCRIPTION FACTOR"/>
    <property type="match status" value="1"/>
</dbReference>
<dbReference type="GO" id="GO:0005634">
    <property type="term" value="C:nucleus"/>
    <property type="evidence" value="ECO:0007669"/>
    <property type="project" value="UniProtKB-SubCell"/>
</dbReference>
<dbReference type="InterPro" id="IPR036390">
    <property type="entry name" value="WH_DNA-bd_sf"/>
</dbReference>
<comment type="subcellular location">
    <subcellularLocation>
        <location evidence="1">Nucleus</location>
    </subcellularLocation>
</comment>
<feature type="compositionally biased region" description="Low complexity" evidence="7">
    <location>
        <begin position="82"/>
        <end position="104"/>
    </location>
</feature>
<dbReference type="SUPFAM" id="SSF46785">
    <property type="entry name" value="Winged helix' DNA-binding domain"/>
    <property type="match status" value="1"/>
</dbReference>
<dbReference type="Gene3D" id="1.10.10.10">
    <property type="entry name" value="Winged helix-like DNA-binding domain superfamily/Winged helix DNA-binding domain"/>
    <property type="match status" value="1"/>
</dbReference>
<dbReference type="OMA" id="PVAHNGI"/>
<dbReference type="eggNOG" id="KOG0627">
    <property type="taxonomic scope" value="Eukaryota"/>
</dbReference>
<keyword evidence="4" id="KW-0804">Transcription</keyword>
<sequence length="183" mass="19842">MAAATESAPATQTAQGSDSSMGVRTIPIIAPTIQMSTPSPGEPMDITTPTGSSAPASATKSPDRDVKPNGASNDRLQPPPSQNEQPPQENNMPAPSSTTTSTSTPAVHQPKVQTAFIHKLWSMLEDQKIQHLISWTANSDSFVIQPSHEFSKVLAQYFKHTNISSFVRQLNMYGFHKGTRRRT</sequence>
<accession>G2QQ43</accession>
<dbReference type="GO" id="GO:0043565">
    <property type="term" value="F:sequence-specific DNA binding"/>
    <property type="evidence" value="ECO:0007669"/>
    <property type="project" value="InterPro"/>
</dbReference>
<dbReference type="SMART" id="SM00415">
    <property type="entry name" value="HSF"/>
    <property type="match status" value="1"/>
</dbReference>
<gene>
    <name evidence="9" type="ORF">MYCTH_2312138</name>
</gene>
<evidence type="ECO:0000256" key="3">
    <source>
        <dbReference type="ARBA" id="ARBA00023125"/>
    </source>
</evidence>
<dbReference type="InterPro" id="IPR000232">
    <property type="entry name" value="HSF_DNA-bd"/>
</dbReference>
<dbReference type="GO" id="GO:0003700">
    <property type="term" value="F:DNA-binding transcription factor activity"/>
    <property type="evidence" value="ECO:0007669"/>
    <property type="project" value="InterPro"/>
</dbReference>
<evidence type="ECO:0000256" key="6">
    <source>
        <dbReference type="RuleBase" id="RU004020"/>
    </source>
</evidence>
<dbReference type="Pfam" id="PF00447">
    <property type="entry name" value="HSF_DNA-bind"/>
    <property type="match status" value="1"/>
</dbReference>
<dbReference type="HOGENOM" id="CLU_108089_0_0_1"/>
<organism evidence="9 10">
    <name type="scientific">Thermothelomyces thermophilus (strain ATCC 42464 / BCRC 31852 / DSM 1799)</name>
    <name type="common">Sporotrichum thermophile</name>
    <dbReference type="NCBI Taxonomy" id="573729"/>
    <lineage>
        <taxon>Eukaryota</taxon>
        <taxon>Fungi</taxon>
        <taxon>Dikarya</taxon>
        <taxon>Ascomycota</taxon>
        <taxon>Pezizomycotina</taxon>
        <taxon>Sordariomycetes</taxon>
        <taxon>Sordariomycetidae</taxon>
        <taxon>Sordariales</taxon>
        <taxon>Chaetomiaceae</taxon>
        <taxon>Thermothelomyces</taxon>
    </lineage>
</organism>
<feature type="region of interest" description="Disordered" evidence="7">
    <location>
        <begin position="1"/>
        <end position="109"/>
    </location>
</feature>
<evidence type="ECO:0000313" key="10">
    <source>
        <dbReference type="Proteomes" id="UP000007322"/>
    </source>
</evidence>
<dbReference type="PANTHER" id="PTHR10015:SF396">
    <property type="entry name" value="FLOCCULATION SUPPRESSION PROTEIN"/>
    <property type="match status" value="1"/>
</dbReference>
<dbReference type="RefSeq" id="XP_003666951.1">
    <property type="nucleotide sequence ID" value="XM_003666903.1"/>
</dbReference>
<evidence type="ECO:0000313" key="9">
    <source>
        <dbReference type="EMBL" id="AEO61706.1"/>
    </source>
</evidence>
<dbReference type="Proteomes" id="UP000007322">
    <property type="component" value="Chromosome 7"/>
</dbReference>
<evidence type="ECO:0000256" key="1">
    <source>
        <dbReference type="ARBA" id="ARBA00004123"/>
    </source>
</evidence>
<feature type="domain" description="HSF-type DNA-binding" evidence="8">
    <location>
        <begin position="112"/>
        <end position="182"/>
    </location>
</feature>